<evidence type="ECO:0000313" key="4">
    <source>
        <dbReference type="Proteomes" id="UP000433652"/>
    </source>
</evidence>
<keyword evidence="1" id="KW-0812">Transmembrane</keyword>
<protein>
    <submittedName>
        <fullName evidence="3">DUF4212 domain-containing protein</fullName>
    </submittedName>
</protein>
<dbReference type="AlphaFoldDB" id="A0A6I4SS03"/>
<keyword evidence="1" id="KW-0472">Membrane</keyword>
<dbReference type="Proteomes" id="UP000433652">
    <property type="component" value="Unassembled WGS sequence"/>
</dbReference>
<feature type="transmembrane region" description="Helical" evidence="1">
    <location>
        <begin position="54"/>
        <end position="75"/>
    </location>
</feature>
<dbReference type="RefSeq" id="WP_159791708.1">
    <property type="nucleotide sequence ID" value="NZ_WTYM01000023.1"/>
</dbReference>
<organism evidence="3 4">
    <name type="scientific">Croceibacterium salegens</name>
    <dbReference type="NCBI Taxonomy" id="1737568"/>
    <lineage>
        <taxon>Bacteria</taxon>
        <taxon>Pseudomonadati</taxon>
        <taxon>Pseudomonadota</taxon>
        <taxon>Alphaproteobacteria</taxon>
        <taxon>Sphingomonadales</taxon>
        <taxon>Erythrobacteraceae</taxon>
        <taxon>Croceibacterium</taxon>
    </lineage>
</organism>
<gene>
    <name evidence="3" type="ORF">GRI89_02110</name>
</gene>
<dbReference type="EMBL" id="WTYM01000023">
    <property type="protein sequence ID" value="MXO58339.1"/>
    <property type="molecule type" value="Genomic_DNA"/>
</dbReference>
<feature type="domain" description="Sodium symporter small subunit" evidence="2">
    <location>
        <begin position="10"/>
        <end position="86"/>
    </location>
</feature>
<dbReference type="OrthoDB" id="9797746at2"/>
<evidence type="ECO:0000256" key="1">
    <source>
        <dbReference type="SAM" id="Phobius"/>
    </source>
</evidence>
<accession>A0A6I4SS03</accession>
<evidence type="ECO:0000313" key="3">
    <source>
        <dbReference type="EMBL" id="MXO58339.1"/>
    </source>
</evidence>
<evidence type="ECO:0000259" key="2">
    <source>
        <dbReference type="Pfam" id="PF13937"/>
    </source>
</evidence>
<dbReference type="InterPro" id="IPR019886">
    <property type="entry name" value="Na_symporter_ssu"/>
</dbReference>
<proteinExistence type="predicted"/>
<feature type="transmembrane region" description="Helical" evidence="1">
    <location>
        <begin position="20"/>
        <end position="42"/>
    </location>
</feature>
<keyword evidence="4" id="KW-1185">Reference proteome</keyword>
<reference evidence="3 4" key="1">
    <citation type="submission" date="2019-12" db="EMBL/GenBank/DDBJ databases">
        <title>Genomic-based taxomic classification of the family Erythrobacteraceae.</title>
        <authorList>
            <person name="Xu L."/>
        </authorList>
    </citation>
    <scope>NUCLEOTIDE SEQUENCE [LARGE SCALE GENOMIC DNA]</scope>
    <source>
        <strain evidence="3 4">MCCC 1K01500</strain>
    </source>
</reference>
<dbReference type="Pfam" id="PF13937">
    <property type="entry name" value="DUF4212"/>
    <property type="match status" value="1"/>
</dbReference>
<sequence>MDENEAERARAYWRANLRLVGSLLAIWFACSFGAGIVLREWLDQWRIGGYPLGFWFAQQGSIYIFLVLIFAYVVLARRIDRKFGVED</sequence>
<keyword evidence="1" id="KW-1133">Transmembrane helix</keyword>
<comment type="caution">
    <text evidence="3">The sequence shown here is derived from an EMBL/GenBank/DDBJ whole genome shotgun (WGS) entry which is preliminary data.</text>
</comment>
<dbReference type="NCBIfam" id="TIGR03647">
    <property type="entry name" value="Na_symport_sm"/>
    <property type="match status" value="1"/>
</dbReference>
<name>A0A6I4SS03_9SPHN</name>